<protein>
    <recommendedName>
        <fullName evidence="2">Acyltransferase 3 domain-containing protein</fullName>
    </recommendedName>
</protein>
<evidence type="ECO:0000313" key="4">
    <source>
        <dbReference type="Proteomes" id="UP000237350"/>
    </source>
</evidence>
<dbReference type="InterPro" id="IPR050623">
    <property type="entry name" value="Glucan_succinyl_AcylTrfase"/>
</dbReference>
<dbReference type="GO" id="GO:0016747">
    <property type="term" value="F:acyltransferase activity, transferring groups other than amino-acyl groups"/>
    <property type="evidence" value="ECO:0007669"/>
    <property type="project" value="InterPro"/>
</dbReference>
<comment type="caution">
    <text evidence="3">The sequence shown here is derived from an EMBL/GenBank/DDBJ whole genome shotgun (WGS) entry which is preliminary data.</text>
</comment>
<dbReference type="Proteomes" id="UP000237350">
    <property type="component" value="Unassembled WGS sequence"/>
</dbReference>
<feature type="transmembrane region" description="Helical" evidence="1">
    <location>
        <begin position="184"/>
        <end position="201"/>
    </location>
</feature>
<name>A0A2S4JP99_9SPIO</name>
<evidence type="ECO:0000259" key="2">
    <source>
        <dbReference type="Pfam" id="PF01757"/>
    </source>
</evidence>
<feature type="transmembrane region" description="Helical" evidence="1">
    <location>
        <begin position="90"/>
        <end position="111"/>
    </location>
</feature>
<dbReference type="PANTHER" id="PTHR36927">
    <property type="entry name" value="BLR4337 PROTEIN"/>
    <property type="match status" value="1"/>
</dbReference>
<feature type="transmembrane region" description="Helical" evidence="1">
    <location>
        <begin position="357"/>
        <end position="378"/>
    </location>
</feature>
<keyword evidence="1" id="KW-0812">Transmembrane</keyword>
<dbReference type="AlphaFoldDB" id="A0A2S4JP99"/>
<keyword evidence="1" id="KW-1133">Transmembrane helix</keyword>
<keyword evidence="4" id="KW-1185">Reference proteome</keyword>
<feature type="transmembrane region" description="Helical" evidence="1">
    <location>
        <begin position="12"/>
        <end position="29"/>
    </location>
</feature>
<feature type="transmembrane region" description="Helical" evidence="1">
    <location>
        <begin position="330"/>
        <end position="351"/>
    </location>
</feature>
<feature type="transmembrane region" description="Helical" evidence="1">
    <location>
        <begin position="139"/>
        <end position="163"/>
    </location>
</feature>
<dbReference type="EMBL" id="LPWH01000067">
    <property type="protein sequence ID" value="POR01322.1"/>
    <property type="molecule type" value="Genomic_DNA"/>
</dbReference>
<dbReference type="InterPro" id="IPR002656">
    <property type="entry name" value="Acyl_transf_3_dom"/>
</dbReference>
<organism evidence="3 4">
    <name type="scientific">Alkalispirochaeta sphaeroplastigenens</name>
    <dbReference type="NCBI Taxonomy" id="1187066"/>
    <lineage>
        <taxon>Bacteria</taxon>
        <taxon>Pseudomonadati</taxon>
        <taxon>Spirochaetota</taxon>
        <taxon>Spirochaetia</taxon>
        <taxon>Spirochaetales</taxon>
        <taxon>Spirochaetaceae</taxon>
        <taxon>Alkalispirochaeta</taxon>
    </lineage>
</organism>
<feature type="transmembrane region" description="Helical" evidence="1">
    <location>
        <begin position="49"/>
        <end position="78"/>
    </location>
</feature>
<proteinExistence type="predicted"/>
<feature type="transmembrane region" description="Helical" evidence="1">
    <location>
        <begin position="213"/>
        <end position="234"/>
    </location>
</feature>
<feature type="domain" description="Acyltransferase 3" evidence="2">
    <location>
        <begin position="9"/>
        <end position="371"/>
    </location>
</feature>
<reference evidence="4" key="1">
    <citation type="submission" date="2015-12" db="EMBL/GenBank/DDBJ databases">
        <authorList>
            <person name="Lodha T.D."/>
            <person name="Chintalapati S."/>
            <person name="Chintalapati V.R."/>
            <person name="Sravanthi T."/>
        </authorList>
    </citation>
    <scope>NUCLEOTIDE SEQUENCE [LARGE SCALE GENOMIC DNA]</scope>
    <source>
        <strain evidence="4">JC133</strain>
    </source>
</reference>
<dbReference type="Pfam" id="PF01757">
    <property type="entry name" value="Acyl_transf_3"/>
    <property type="match status" value="1"/>
</dbReference>
<sequence length="389" mass="43037">MREAAPRLEGIDNLRLVLVLLVVVVQGTLSYGMPGSAWWVVRDEPGSPWVGLLGILLELPLLPLLFFIAGYFAVFSVSRRGPGGFLVQKVRCLVPLWVAGVLVAAPLPVYLGQRAGGGAGGFPAFWRHQFFSSRYHQSVYGFFGLLLFFFLILAGAALIPAFARWLDEEPPRDCERCRRDRWKGLLLLYGLTSLGFFLVHREVPLGSWAHWNYLFMAQPLAVPFYGGYFLYGLLAGRGRFLHREWLRDEKAWPRLSRWLPPAIVLLLGYGANRLGVVPEERGEALVQAATALLAGGVVLAWSMVALSCARSLLERRGGLWRRVARNAGGIYWLHPLVLAPLVVLLGAFPRVPPGVRFLVAVTVTVVASLGLSEGLAFLGGRLFRKRARG</sequence>
<evidence type="ECO:0000313" key="3">
    <source>
        <dbReference type="EMBL" id="POR01322.1"/>
    </source>
</evidence>
<feature type="transmembrane region" description="Helical" evidence="1">
    <location>
        <begin position="255"/>
        <end position="272"/>
    </location>
</feature>
<dbReference type="PANTHER" id="PTHR36927:SF1">
    <property type="entry name" value="MDO-LIKE PROTEIN"/>
    <property type="match status" value="1"/>
</dbReference>
<evidence type="ECO:0000256" key="1">
    <source>
        <dbReference type="SAM" id="Phobius"/>
    </source>
</evidence>
<keyword evidence="1" id="KW-0472">Membrane</keyword>
<accession>A0A2S4JP99</accession>
<gene>
    <name evidence="3" type="ORF">AU468_08370</name>
</gene>
<feature type="transmembrane region" description="Helical" evidence="1">
    <location>
        <begin position="284"/>
        <end position="309"/>
    </location>
</feature>